<dbReference type="GO" id="GO:0005737">
    <property type="term" value="C:cytoplasm"/>
    <property type="evidence" value="ECO:0007669"/>
    <property type="project" value="TreeGrafter"/>
</dbReference>
<evidence type="ECO:0000256" key="3">
    <source>
        <dbReference type="ARBA" id="ARBA00038493"/>
    </source>
</evidence>
<keyword evidence="1" id="KW-0346">Stress response</keyword>
<dbReference type="InterPro" id="IPR029062">
    <property type="entry name" value="Class_I_gatase-like"/>
</dbReference>
<dbReference type="PANTHER" id="PTHR48094">
    <property type="entry name" value="PROTEIN/NUCLEIC ACID DEGLYCASE DJ-1-RELATED"/>
    <property type="match status" value="1"/>
</dbReference>
<dbReference type="InterPro" id="IPR002818">
    <property type="entry name" value="DJ-1/PfpI"/>
</dbReference>
<keyword evidence="2" id="KW-0456">Lyase</keyword>
<feature type="domain" description="DJ-1/PfpI" evidence="4">
    <location>
        <begin position="35"/>
        <end position="224"/>
    </location>
</feature>
<dbReference type="Pfam" id="PF01965">
    <property type="entry name" value="DJ-1_PfpI"/>
    <property type="match status" value="1"/>
</dbReference>
<dbReference type="AlphaFoldDB" id="A0AB39RJP1"/>
<comment type="similarity">
    <text evidence="3">Belongs to the peptidase C56 family. HSP31-like subfamily.</text>
</comment>
<dbReference type="PANTHER" id="PTHR48094:SF11">
    <property type="entry name" value="GLUTATHIONE-INDEPENDENT GLYOXALASE HSP31-RELATED"/>
    <property type="match status" value="1"/>
</dbReference>
<dbReference type="RefSeq" id="WP_369247284.1">
    <property type="nucleotide sequence ID" value="NZ_CP163443.1"/>
</dbReference>
<reference evidence="5" key="1">
    <citation type="submission" date="2024-07" db="EMBL/GenBank/DDBJ databases">
        <authorList>
            <person name="Yu S.T."/>
        </authorList>
    </citation>
    <scope>NUCLEOTIDE SEQUENCE</scope>
    <source>
        <strain evidence="5">R41</strain>
    </source>
</reference>
<evidence type="ECO:0000259" key="4">
    <source>
        <dbReference type="Pfam" id="PF01965"/>
    </source>
</evidence>
<dbReference type="GO" id="GO:0019172">
    <property type="term" value="F:glyoxalase III activity"/>
    <property type="evidence" value="ECO:0007669"/>
    <property type="project" value="TreeGrafter"/>
</dbReference>
<dbReference type="InterPro" id="IPR050325">
    <property type="entry name" value="Prot/Nucl_acid_deglycase"/>
</dbReference>
<proteinExistence type="inferred from homology"/>
<keyword evidence="5" id="KW-0315">Glutamine amidotransferase</keyword>
<name>A0AB39RJP1_9ACTN</name>
<organism evidence="5">
    <name type="scientific">Streptomyces sp. R41</name>
    <dbReference type="NCBI Taxonomy" id="3238632"/>
    <lineage>
        <taxon>Bacteria</taxon>
        <taxon>Bacillati</taxon>
        <taxon>Actinomycetota</taxon>
        <taxon>Actinomycetes</taxon>
        <taxon>Kitasatosporales</taxon>
        <taxon>Streptomycetaceae</taxon>
        <taxon>Streptomyces</taxon>
    </lineage>
</organism>
<dbReference type="CDD" id="cd03141">
    <property type="entry name" value="GATase1_Hsp31_like"/>
    <property type="match status" value="1"/>
</dbReference>
<evidence type="ECO:0000256" key="2">
    <source>
        <dbReference type="ARBA" id="ARBA00023239"/>
    </source>
</evidence>
<protein>
    <submittedName>
        <fullName evidence="5">Type 1 glutamine amidotransferase domain-containing protein</fullName>
    </submittedName>
</protein>
<dbReference type="SUPFAM" id="SSF52317">
    <property type="entry name" value="Class I glutamine amidotransferase-like"/>
    <property type="match status" value="1"/>
</dbReference>
<sequence length="229" mass="24926">MAMRRILAVVTNQATYGTNPHRTGLWIGELVHFHAGVRRAGFEVDIVSPEGGPVPLDPRSTRWADRAVRDHMNDSAFMSGLDHTAKAADIDPARYSAIFYTGGHGVMWDFPSNIALQQAARQIYENGGMVSSVCHGASGLLNITLSDGSLLVDGRTVTGFSTAEERVAMVKKRVPFLLEDELRKRGAHYVGNTIPMTPFATADGRLVTGQNPYSTKAVTAKIIETLHHL</sequence>
<evidence type="ECO:0000256" key="1">
    <source>
        <dbReference type="ARBA" id="ARBA00023016"/>
    </source>
</evidence>
<dbReference type="EMBL" id="CP163443">
    <property type="protein sequence ID" value="XDQ54053.1"/>
    <property type="molecule type" value="Genomic_DNA"/>
</dbReference>
<accession>A0AB39RJP1</accession>
<dbReference type="GO" id="GO:0019243">
    <property type="term" value="P:methylglyoxal catabolic process to D-lactate via S-lactoyl-glutathione"/>
    <property type="evidence" value="ECO:0007669"/>
    <property type="project" value="TreeGrafter"/>
</dbReference>
<gene>
    <name evidence="5" type="ORF">AB5J53_21465</name>
</gene>
<evidence type="ECO:0000313" key="5">
    <source>
        <dbReference type="EMBL" id="XDQ54053.1"/>
    </source>
</evidence>
<dbReference type="Gene3D" id="3.40.50.880">
    <property type="match status" value="1"/>
</dbReference>